<accession>A0ABX7P4I7</accession>
<feature type="compositionally biased region" description="Basic and acidic residues" evidence="1">
    <location>
        <begin position="14"/>
        <end position="24"/>
    </location>
</feature>
<proteinExistence type="predicted"/>
<feature type="region of interest" description="Disordered" evidence="1">
    <location>
        <begin position="1"/>
        <end position="46"/>
    </location>
</feature>
<organism evidence="2 3">
    <name type="scientific">Pyxidicoccus parkwayensis</name>
    <dbReference type="NCBI Taxonomy" id="2813578"/>
    <lineage>
        <taxon>Bacteria</taxon>
        <taxon>Pseudomonadati</taxon>
        <taxon>Myxococcota</taxon>
        <taxon>Myxococcia</taxon>
        <taxon>Myxococcales</taxon>
        <taxon>Cystobacterineae</taxon>
        <taxon>Myxococcaceae</taxon>
        <taxon>Pyxidicoccus</taxon>
    </lineage>
</organism>
<reference evidence="2 3" key="1">
    <citation type="submission" date="2021-02" db="EMBL/GenBank/DDBJ databases">
        <title>De Novo genome assembly of isolated myxobacteria.</title>
        <authorList>
            <person name="Stevens D.C."/>
        </authorList>
    </citation>
    <scope>NUCLEOTIDE SEQUENCE [LARGE SCALE GENOMIC DNA]</scope>
    <source>
        <strain evidence="3">SCPEA02</strain>
    </source>
</reference>
<name>A0ABX7P4I7_9BACT</name>
<sequence length="75" mass="7892">MGFRELQSSGRARALRELPGRLEDITADQKMAPRPESASKTPEALEVVEESSGISVLDVLGRQGGGGTQTRAAAP</sequence>
<evidence type="ECO:0000313" key="3">
    <source>
        <dbReference type="Proteomes" id="UP000662747"/>
    </source>
</evidence>
<evidence type="ECO:0000313" key="2">
    <source>
        <dbReference type="EMBL" id="QSQ25405.1"/>
    </source>
</evidence>
<keyword evidence="3" id="KW-1185">Reference proteome</keyword>
<dbReference type="RefSeq" id="WP_206726960.1">
    <property type="nucleotide sequence ID" value="NZ_CP071090.1"/>
</dbReference>
<gene>
    <name evidence="2" type="ORF">JY651_10960</name>
</gene>
<dbReference type="Proteomes" id="UP000662747">
    <property type="component" value="Chromosome"/>
</dbReference>
<protein>
    <submittedName>
        <fullName evidence="2">Uncharacterized protein</fullName>
    </submittedName>
</protein>
<dbReference type="EMBL" id="CP071090">
    <property type="protein sequence ID" value="QSQ25405.1"/>
    <property type="molecule type" value="Genomic_DNA"/>
</dbReference>
<evidence type="ECO:0000256" key="1">
    <source>
        <dbReference type="SAM" id="MobiDB-lite"/>
    </source>
</evidence>
<feature type="compositionally biased region" description="Polar residues" evidence="1">
    <location>
        <begin position="1"/>
        <end position="10"/>
    </location>
</feature>